<sequence>MNSQDEFAQGVASLLPRVRRFAFALSRHPADADDLAALAVERALRSRAQFTPGTRLDSWLFRITRNLWIDEARSRQRKAAWEAPPEEGERQGFDGAADIERSAELANVMRAMGRLPDEQREVVALIMIEGLGYREVAELLGQPIGTVSSRLVRGRNALLAALGEESDE</sequence>
<dbReference type="Pfam" id="PF08281">
    <property type="entry name" value="Sigma70_r4_2"/>
    <property type="match status" value="1"/>
</dbReference>
<name>A0ABZ2FZZ4_9SPHN</name>
<evidence type="ECO:0000256" key="1">
    <source>
        <dbReference type="ARBA" id="ARBA00010641"/>
    </source>
</evidence>
<dbReference type="Gene3D" id="1.10.1740.10">
    <property type="match status" value="1"/>
</dbReference>
<evidence type="ECO:0000313" key="7">
    <source>
        <dbReference type="EMBL" id="WWM69165.1"/>
    </source>
</evidence>
<protein>
    <submittedName>
        <fullName evidence="7">RNA polymerase sigma factor</fullName>
    </submittedName>
</protein>
<dbReference type="SUPFAM" id="SSF88946">
    <property type="entry name" value="Sigma2 domain of RNA polymerase sigma factors"/>
    <property type="match status" value="1"/>
</dbReference>
<dbReference type="InterPro" id="IPR036388">
    <property type="entry name" value="WH-like_DNA-bd_sf"/>
</dbReference>
<dbReference type="PANTHER" id="PTHR43133">
    <property type="entry name" value="RNA POLYMERASE ECF-TYPE SIGMA FACTO"/>
    <property type="match status" value="1"/>
</dbReference>
<dbReference type="NCBIfam" id="TIGR02937">
    <property type="entry name" value="sigma70-ECF"/>
    <property type="match status" value="1"/>
</dbReference>
<comment type="similarity">
    <text evidence="1">Belongs to the sigma-70 factor family. ECF subfamily.</text>
</comment>
<evidence type="ECO:0000256" key="3">
    <source>
        <dbReference type="ARBA" id="ARBA00023082"/>
    </source>
</evidence>
<keyword evidence="2" id="KW-0805">Transcription regulation</keyword>
<feature type="domain" description="RNA polymerase sigma factor 70 region 4 type 2" evidence="6">
    <location>
        <begin position="107"/>
        <end position="158"/>
    </location>
</feature>
<dbReference type="Pfam" id="PF04542">
    <property type="entry name" value="Sigma70_r2"/>
    <property type="match status" value="1"/>
</dbReference>
<dbReference type="InterPro" id="IPR007627">
    <property type="entry name" value="RNA_pol_sigma70_r2"/>
</dbReference>
<dbReference type="InterPro" id="IPR013325">
    <property type="entry name" value="RNA_pol_sigma_r2"/>
</dbReference>
<dbReference type="Proteomes" id="UP001382935">
    <property type="component" value="Chromosome"/>
</dbReference>
<dbReference type="PANTHER" id="PTHR43133:SF25">
    <property type="entry name" value="RNA POLYMERASE SIGMA FACTOR RFAY-RELATED"/>
    <property type="match status" value="1"/>
</dbReference>
<organism evidence="7 8">
    <name type="scientific">Sphingomonas kaistensis</name>
    <dbReference type="NCBI Taxonomy" id="298708"/>
    <lineage>
        <taxon>Bacteria</taxon>
        <taxon>Pseudomonadati</taxon>
        <taxon>Pseudomonadota</taxon>
        <taxon>Alphaproteobacteria</taxon>
        <taxon>Sphingomonadales</taxon>
        <taxon>Sphingomonadaceae</taxon>
        <taxon>Sphingomonas</taxon>
    </lineage>
</organism>
<reference evidence="7 8" key="1">
    <citation type="submission" date="2024-02" db="EMBL/GenBank/DDBJ databases">
        <title>Full genome sequence of Sphingomonas kaistensis.</title>
        <authorList>
            <person name="Poletto B.L."/>
            <person name="Silva G."/>
            <person name="Galante D."/>
            <person name="Campos K.R."/>
            <person name="Santos M.B.N."/>
            <person name="Sacchi C.T."/>
        </authorList>
    </citation>
    <scope>NUCLEOTIDE SEQUENCE [LARGE SCALE GENOMIC DNA]</scope>
    <source>
        <strain evidence="7 8">MA4R</strain>
    </source>
</reference>
<evidence type="ECO:0000259" key="5">
    <source>
        <dbReference type="Pfam" id="PF04542"/>
    </source>
</evidence>
<evidence type="ECO:0000313" key="8">
    <source>
        <dbReference type="Proteomes" id="UP001382935"/>
    </source>
</evidence>
<evidence type="ECO:0000259" key="6">
    <source>
        <dbReference type="Pfam" id="PF08281"/>
    </source>
</evidence>
<keyword evidence="8" id="KW-1185">Reference proteome</keyword>
<dbReference type="RefSeq" id="WP_338501070.1">
    <property type="nucleotide sequence ID" value="NZ_CP145607.1"/>
</dbReference>
<evidence type="ECO:0000256" key="4">
    <source>
        <dbReference type="ARBA" id="ARBA00023163"/>
    </source>
</evidence>
<dbReference type="InterPro" id="IPR014284">
    <property type="entry name" value="RNA_pol_sigma-70_dom"/>
</dbReference>
<dbReference type="InterPro" id="IPR013249">
    <property type="entry name" value="RNA_pol_sigma70_r4_t2"/>
</dbReference>
<dbReference type="CDD" id="cd06171">
    <property type="entry name" value="Sigma70_r4"/>
    <property type="match status" value="1"/>
</dbReference>
<gene>
    <name evidence="7" type="ORF">V6R86_00215</name>
</gene>
<dbReference type="Gene3D" id="1.10.10.10">
    <property type="entry name" value="Winged helix-like DNA-binding domain superfamily/Winged helix DNA-binding domain"/>
    <property type="match status" value="1"/>
</dbReference>
<evidence type="ECO:0000256" key="2">
    <source>
        <dbReference type="ARBA" id="ARBA00023015"/>
    </source>
</evidence>
<proteinExistence type="inferred from homology"/>
<keyword evidence="4" id="KW-0804">Transcription</keyword>
<dbReference type="EMBL" id="CP145607">
    <property type="protein sequence ID" value="WWM69165.1"/>
    <property type="molecule type" value="Genomic_DNA"/>
</dbReference>
<feature type="domain" description="RNA polymerase sigma-70 region 2" evidence="5">
    <location>
        <begin position="12"/>
        <end position="77"/>
    </location>
</feature>
<keyword evidence="3" id="KW-0731">Sigma factor</keyword>
<dbReference type="InterPro" id="IPR013324">
    <property type="entry name" value="RNA_pol_sigma_r3/r4-like"/>
</dbReference>
<dbReference type="SUPFAM" id="SSF88659">
    <property type="entry name" value="Sigma3 and sigma4 domains of RNA polymerase sigma factors"/>
    <property type="match status" value="1"/>
</dbReference>
<accession>A0ABZ2FZZ4</accession>
<dbReference type="InterPro" id="IPR039425">
    <property type="entry name" value="RNA_pol_sigma-70-like"/>
</dbReference>